<dbReference type="VEuPathDB" id="FungiDB:JI435_424720"/>
<reference evidence="3" key="1">
    <citation type="journal article" date="2007" name="Plant Cell">
        <title>Dothideomycete-plant interactions illuminated by genome sequencing and EST analysis of the wheat pathogen Stagonospora nodorum.</title>
        <authorList>
            <person name="Hane J.K."/>
            <person name="Lowe R.G."/>
            <person name="Solomon P.S."/>
            <person name="Tan K.C."/>
            <person name="Schoch C.L."/>
            <person name="Spatafora J.W."/>
            <person name="Crous P.W."/>
            <person name="Kodira C."/>
            <person name="Birren B.W."/>
            <person name="Galagan J.E."/>
            <person name="Torriani S.F."/>
            <person name="McDonald B.A."/>
            <person name="Oliver R.P."/>
        </authorList>
    </citation>
    <scope>NUCLEOTIDE SEQUENCE [LARGE SCALE GENOMIC DNA]</scope>
    <source>
        <strain evidence="3">SN15 / ATCC MYA-4574 / FGSC 10173</strain>
    </source>
</reference>
<dbReference type="RefSeq" id="XP_001806471.1">
    <property type="nucleotide sequence ID" value="XM_001806419.1"/>
</dbReference>
<feature type="compositionally biased region" description="Polar residues" evidence="1">
    <location>
        <begin position="21"/>
        <end position="30"/>
    </location>
</feature>
<name>Q0TW26_PHANO</name>
<dbReference type="EMBL" id="CH445369">
    <property type="protein sequence ID" value="EAT76334.1"/>
    <property type="molecule type" value="Genomic_DNA"/>
</dbReference>
<dbReference type="VEuPathDB" id="FungiDB:JI435_163480"/>
<proteinExistence type="predicted"/>
<feature type="compositionally biased region" description="Low complexity" evidence="1">
    <location>
        <begin position="1"/>
        <end position="10"/>
    </location>
</feature>
<gene>
    <name evidence="2" type="ORF">SNOG_16348</name>
</gene>
<feature type="region of interest" description="Disordered" evidence="1">
    <location>
        <begin position="1"/>
        <end position="40"/>
    </location>
</feature>
<sequence length="349" mass="40007">MRARQQQHQQHQQRRAEGCGHTTQSTAQTPRPSPARTYPSLRPLQQQHLPHDCKPFSGPPLTVEGYKSVIWSSVNAEAKSNRGRDRAAGFPGVGLRHEERSFSQLASPTGHRWVLPRVVQWGILRLRLPKDHGRTLRALVLAFFWLSASLEERQRTFQIGARADPWTDCMSSLEKRTPEREGSCTHRYGHSAAAPRPARTMQYARRKCILDYTKTRRAEGDTFRVYAHLVRSAFSRARSTSMAGRQQQRDKDAGEEEAGKPMLDNMSSGKRLPEKRWLVLSTTSAPRKNSLNLMPLQRRRHRNMRKPANRNGRSCDVQKALHARPRTLVARDQRLQQHLSSSLIELRTQ</sequence>
<dbReference type="InParanoid" id="Q0TW26"/>
<dbReference type="AlphaFoldDB" id="Q0TW26"/>
<dbReference type="Proteomes" id="UP000001055">
    <property type="component" value="Unassembled WGS sequence"/>
</dbReference>
<evidence type="ECO:0000313" key="2">
    <source>
        <dbReference type="EMBL" id="EAT76334.1"/>
    </source>
</evidence>
<evidence type="ECO:0000256" key="1">
    <source>
        <dbReference type="SAM" id="MobiDB-lite"/>
    </source>
</evidence>
<feature type="compositionally biased region" description="Polar residues" evidence="1">
    <location>
        <begin position="237"/>
        <end position="246"/>
    </location>
</feature>
<accession>Q0TW26</accession>
<feature type="region of interest" description="Disordered" evidence="1">
    <location>
        <begin position="236"/>
        <end position="271"/>
    </location>
</feature>
<feature type="region of interest" description="Disordered" evidence="1">
    <location>
        <begin position="177"/>
        <end position="197"/>
    </location>
</feature>
<dbReference type="KEGG" id="pno:SNOG_16348"/>
<dbReference type="GeneID" id="5983402"/>
<organism evidence="2 3">
    <name type="scientific">Phaeosphaeria nodorum (strain SN15 / ATCC MYA-4574 / FGSC 10173)</name>
    <name type="common">Glume blotch fungus</name>
    <name type="synonym">Parastagonospora nodorum</name>
    <dbReference type="NCBI Taxonomy" id="321614"/>
    <lineage>
        <taxon>Eukaryota</taxon>
        <taxon>Fungi</taxon>
        <taxon>Dikarya</taxon>
        <taxon>Ascomycota</taxon>
        <taxon>Pezizomycotina</taxon>
        <taxon>Dothideomycetes</taxon>
        <taxon>Pleosporomycetidae</taxon>
        <taxon>Pleosporales</taxon>
        <taxon>Pleosporineae</taxon>
        <taxon>Phaeosphaeriaceae</taxon>
        <taxon>Parastagonospora</taxon>
    </lineage>
</organism>
<evidence type="ECO:0000313" key="3">
    <source>
        <dbReference type="Proteomes" id="UP000001055"/>
    </source>
</evidence>
<protein>
    <submittedName>
        <fullName evidence="2">Uncharacterized protein</fullName>
    </submittedName>
</protein>
<dbReference type="HOGENOM" id="CLU_794788_0_0_1"/>